<evidence type="ECO:0000256" key="1">
    <source>
        <dbReference type="ARBA" id="ARBA00004370"/>
    </source>
</evidence>
<dbReference type="EMBL" id="HE797005">
    <property type="protein sequence ID" value="CCM00809.1"/>
    <property type="molecule type" value="Genomic_DNA"/>
</dbReference>
<proteinExistence type="inferred from homology"/>
<evidence type="ECO:0000256" key="2">
    <source>
        <dbReference type="ARBA" id="ARBA00005189"/>
    </source>
</evidence>
<dbReference type="STRING" id="599839.J4H230"/>
<dbReference type="GO" id="GO:0006629">
    <property type="term" value="P:lipid metabolic process"/>
    <property type="evidence" value="ECO:0007669"/>
    <property type="project" value="InterPro"/>
</dbReference>
<feature type="transmembrane region" description="Helical" evidence="6">
    <location>
        <begin position="40"/>
        <end position="63"/>
    </location>
</feature>
<evidence type="ECO:0000256" key="3">
    <source>
        <dbReference type="ARBA" id="ARBA00009295"/>
    </source>
</evidence>
<keyword evidence="5 6" id="KW-0472">Membrane</keyword>
<feature type="transmembrane region" description="Helical" evidence="6">
    <location>
        <begin position="187"/>
        <end position="204"/>
    </location>
</feature>
<evidence type="ECO:0000313" key="10">
    <source>
        <dbReference type="Proteomes" id="UP000006352"/>
    </source>
</evidence>
<dbReference type="Proteomes" id="UP000006352">
    <property type="component" value="Unassembled WGS sequence"/>
</dbReference>
<keyword evidence="6" id="KW-1133">Transmembrane helix</keyword>
<evidence type="ECO:0000259" key="8">
    <source>
        <dbReference type="Pfam" id="PF11960"/>
    </source>
</evidence>
<dbReference type="InterPro" id="IPR005804">
    <property type="entry name" value="FA_desaturase_dom"/>
</dbReference>
<keyword evidence="10" id="KW-1185">Reference proteome</keyword>
<dbReference type="AlphaFoldDB" id="J4H230"/>
<feature type="transmembrane region" description="Helical" evidence="6">
    <location>
        <begin position="83"/>
        <end position="105"/>
    </location>
</feature>
<protein>
    <recommendedName>
        <fullName evidence="11">Fatty acid desaturase domain-containing protein</fullName>
    </recommendedName>
</protein>
<dbReference type="Pfam" id="PF00487">
    <property type="entry name" value="FA_desaturase"/>
    <property type="match status" value="1"/>
</dbReference>
<evidence type="ECO:0000313" key="9">
    <source>
        <dbReference type="EMBL" id="CCM00809.1"/>
    </source>
</evidence>
<feature type="domain" description="Fatty acid desaturase N-terminal" evidence="8">
    <location>
        <begin position="10"/>
        <end position="46"/>
    </location>
</feature>
<dbReference type="PANTHER" id="PTHR32100">
    <property type="entry name" value="OMEGA-6 FATTY ACID DESATURASE, CHLOROPLASTIC"/>
    <property type="match status" value="1"/>
</dbReference>
<dbReference type="RefSeq" id="XP_012180092.1">
    <property type="nucleotide sequence ID" value="XM_012324702.1"/>
</dbReference>
<dbReference type="GO" id="GO:0016020">
    <property type="term" value="C:membrane"/>
    <property type="evidence" value="ECO:0007669"/>
    <property type="project" value="UniProtKB-SubCell"/>
</dbReference>
<dbReference type="GO" id="GO:0016717">
    <property type="term" value="F:oxidoreductase activity, acting on paired donors, with oxidation of a pair of donors resulting in the reduction of molecular oxygen to two molecules of water"/>
    <property type="evidence" value="ECO:0007669"/>
    <property type="project" value="InterPro"/>
</dbReference>
<comment type="pathway">
    <text evidence="2">Lipid metabolism.</text>
</comment>
<name>J4H230_9APHY</name>
<evidence type="ECO:0000256" key="6">
    <source>
        <dbReference type="SAM" id="Phobius"/>
    </source>
</evidence>
<dbReference type="InterPro" id="IPR021863">
    <property type="entry name" value="FAS_N"/>
</dbReference>
<reference evidence="9 10" key="1">
    <citation type="journal article" date="2012" name="Appl. Environ. Microbiol.">
        <title>Short-read sequencing for genomic analysis of the brown rot fungus Fibroporia radiculosa.</title>
        <authorList>
            <person name="Tang J.D."/>
            <person name="Perkins A.D."/>
            <person name="Sonstegard T.S."/>
            <person name="Schroeder S.G."/>
            <person name="Burgess S.C."/>
            <person name="Diehl S.V."/>
        </authorList>
    </citation>
    <scope>NUCLEOTIDE SEQUENCE [LARGE SCALE GENOMIC DNA]</scope>
    <source>
        <strain evidence="9 10">TFFH 294</strain>
    </source>
</reference>
<evidence type="ECO:0000256" key="5">
    <source>
        <dbReference type="ARBA" id="ARBA00023136"/>
    </source>
</evidence>
<organism evidence="9 10">
    <name type="scientific">Fibroporia radiculosa</name>
    <dbReference type="NCBI Taxonomy" id="599839"/>
    <lineage>
        <taxon>Eukaryota</taxon>
        <taxon>Fungi</taxon>
        <taxon>Dikarya</taxon>
        <taxon>Basidiomycota</taxon>
        <taxon>Agaricomycotina</taxon>
        <taxon>Agaricomycetes</taxon>
        <taxon>Polyporales</taxon>
        <taxon>Fibroporiaceae</taxon>
        <taxon>Fibroporia</taxon>
    </lineage>
</organism>
<dbReference type="OrthoDB" id="1461976at2759"/>
<keyword evidence="6" id="KW-0812">Transmembrane</keyword>
<keyword evidence="4" id="KW-0560">Oxidoreductase</keyword>
<evidence type="ECO:0000259" key="7">
    <source>
        <dbReference type="Pfam" id="PF00487"/>
    </source>
</evidence>
<dbReference type="InterPro" id="IPR012171">
    <property type="entry name" value="Fatty_acid_desaturase"/>
</dbReference>
<dbReference type="HOGENOM" id="CLU_033094_0_0_1"/>
<gene>
    <name evidence="9" type="ORF">FIBRA_02851</name>
</gene>
<evidence type="ECO:0008006" key="11">
    <source>
        <dbReference type="Google" id="ProtNLM"/>
    </source>
</evidence>
<feature type="domain" description="Fatty acid desaturase" evidence="7">
    <location>
        <begin position="85"/>
        <end position="369"/>
    </location>
</feature>
<feature type="transmembrane region" description="Helical" evidence="6">
    <location>
        <begin position="117"/>
        <end position="137"/>
    </location>
</feature>
<dbReference type="InParanoid" id="J4H230"/>
<sequence>MDFDFRLGKPFVPPPITLKQIHDAVPKHLLRKDPWRSTYFCIRDVSFCGLFFYFGLSIERILRSEFGGYLPLTAAWQVKLGRALLWMAYWWWQGLSFASFFCLAHEFGHQTLYHNKYVNDILGYFFHAAILAPFFAWKASHNAHHRTVASIERDENYVPYERSYYQLPPKERATTADYLEVLDETPILTMGRLLIMQCVGWWLYMTTNAMGSRRYPKGTNHFSPYSSLFRPEERLGIVLSDIGLIGMGSILYYASKLYGGKAVLMYYFIPYVVRGVFFWARYVTIGLVLMLTYLHHSDPTIPHYRKEQWSWVRGAAATVDRPLLGWMGRFFLHNVSHDHVAHHFFSYAPFYNQPEITKCIRGVLKDHYNYDSTNSFYALYRSFTQCMFIEEEGAIVFYKNKHGQAAREVAEDQLKIIDERWKAEDGRLQCCHESVSGF</sequence>
<dbReference type="Pfam" id="PF11960">
    <property type="entry name" value="DUF3474"/>
    <property type="match status" value="1"/>
</dbReference>
<evidence type="ECO:0000256" key="4">
    <source>
        <dbReference type="ARBA" id="ARBA00023002"/>
    </source>
</evidence>
<accession>J4H230</accession>
<dbReference type="GeneID" id="24095720"/>
<comment type="similarity">
    <text evidence="3">Belongs to the fatty acid desaturase type 1 family.</text>
</comment>
<comment type="subcellular location">
    <subcellularLocation>
        <location evidence="1">Membrane</location>
    </subcellularLocation>
</comment>